<keyword evidence="2" id="KW-1185">Reference proteome</keyword>
<protein>
    <submittedName>
        <fullName evidence="1">Uncharacterized protein</fullName>
    </submittedName>
</protein>
<reference evidence="1" key="1">
    <citation type="submission" date="2018-11" db="EMBL/GenBank/DDBJ databases">
        <authorList>
            <consortium name="Pathogen Informatics"/>
        </authorList>
    </citation>
    <scope>NUCLEOTIDE SEQUENCE</scope>
</reference>
<name>A0A3S5CKQ5_9PLAT</name>
<evidence type="ECO:0000313" key="1">
    <source>
        <dbReference type="EMBL" id="VEL16389.1"/>
    </source>
</evidence>
<proteinExistence type="predicted"/>
<accession>A0A3S5CKQ5</accession>
<dbReference type="Proteomes" id="UP000784294">
    <property type="component" value="Unassembled WGS sequence"/>
</dbReference>
<sequence>MKVMPIEPSTSVAAIKPDSHQASLKKHLIMKSGVMIQGAKVPGKTTNSIGTWHSDYATYEVAKVEQEESTCLNNESYAGDEEDENIPVGCHLGLERVECEQRRKAVQGIRNSKCDEDSASDFDNCRRHSEDVFPGVYDKHASKDEDKYEGPRHLMLYLLQAISETRLSTSSSCLFAPLTNYECSCRLPSQTTSGNRVNNTSLTPQMSSTLENESVKIQTSTNETAKSCHTYFCDTSSHIQEGEPAETRNDSMTFSAKDERHAAISHAPCSHPSSCSPSLLSCQFRSVLDSVLTIQQLDERYLNNCIFHQISQIRTCM</sequence>
<comment type="caution">
    <text evidence="1">The sequence shown here is derived from an EMBL/GenBank/DDBJ whole genome shotgun (WGS) entry which is preliminary data.</text>
</comment>
<organism evidence="1 2">
    <name type="scientific">Protopolystoma xenopodis</name>
    <dbReference type="NCBI Taxonomy" id="117903"/>
    <lineage>
        <taxon>Eukaryota</taxon>
        <taxon>Metazoa</taxon>
        <taxon>Spiralia</taxon>
        <taxon>Lophotrochozoa</taxon>
        <taxon>Platyhelminthes</taxon>
        <taxon>Monogenea</taxon>
        <taxon>Polyopisthocotylea</taxon>
        <taxon>Polystomatidea</taxon>
        <taxon>Polystomatidae</taxon>
        <taxon>Protopolystoma</taxon>
    </lineage>
</organism>
<dbReference type="AlphaFoldDB" id="A0A3S5CKQ5"/>
<evidence type="ECO:0000313" key="2">
    <source>
        <dbReference type="Proteomes" id="UP000784294"/>
    </source>
</evidence>
<dbReference type="EMBL" id="CAAALY010028272">
    <property type="protein sequence ID" value="VEL16389.1"/>
    <property type="molecule type" value="Genomic_DNA"/>
</dbReference>
<gene>
    <name evidence="1" type="ORF">PXEA_LOCUS9829</name>
</gene>